<keyword evidence="11" id="KW-1133">Transmembrane helix</keyword>
<organism evidence="13 14">
    <name type="scientific">Chromobacterium phragmitis</name>
    <dbReference type="NCBI Taxonomy" id="2202141"/>
    <lineage>
        <taxon>Bacteria</taxon>
        <taxon>Pseudomonadati</taxon>
        <taxon>Pseudomonadota</taxon>
        <taxon>Betaproteobacteria</taxon>
        <taxon>Neisseriales</taxon>
        <taxon>Chromobacteriaceae</taxon>
        <taxon>Chromobacterium</taxon>
    </lineage>
</organism>
<dbReference type="EMBL" id="CP029554">
    <property type="protein sequence ID" value="AXE37115.1"/>
    <property type="molecule type" value="Genomic_DNA"/>
</dbReference>
<dbReference type="GO" id="GO:0005886">
    <property type="term" value="C:plasma membrane"/>
    <property type="evidence" value="ECO:0007669"/>
    <property type="project" value="UniProtKB-SubCell"/>
</dbReference>
<evidence type="ECO:0000256" key="4">
    <source>
        <dbReference type="ARBA" id="ARBA00022670"/>
    </source>
</evidence>
<dbReference type="GO" id="GO:0009252">
    <property type="term" value="P:peptidoglycan biosynthetic process"/>
    <property type="evidence" value="ECO:0007669"/>
    <property type="project" value="TreeGrafter"/>
</dbReference>
<evidence type="ECO:0000313" key="14">
    <source>
        <dbReference type="Proteomes" id="UP000252038"/>
    </source>
</evidence>
<dbReference type="InterPro" id="IPR012338">
    <property type="entry name" value="Beta-lactam/transpept-like"/>
</dbReference>
<dbReference type="OrthoDB" id="8552189at2"/>
<comment type="pathway">
    <text evidence="2">Cell wall biogenesis; peptidoglycan biosynthesis.</text>
</comment>
<evidence type="ECO:0000256" key="8">
    <source>
        <dbReference type="ARBA" id="ARBA00044770"/>
    </source>
</evidence>
<proteinExistence type="predicted"/>
<evidence type="ECO:0000256" key="11">
    <source>
        <dbReference type="SAM" id="Phobius"/>
    </source>
</evidence>
<dbReference type="PANTHER" id="PTHR32282">
    <property type="entry name" value="BINDING PROTEIN TRANSPEPTIDASE, PUTATIVE-RELATED"/>
    <property type="match status" value="1"/>
</dbReference>
<dbReference type="Gene3D" id="3.40.710.10">
    <property type="entry name" value="DD-peptidase/beta-lactamase superfamily"/>
    <property type="match status" value="1"/>
</dbReference>
<dbReference type="Gene3D" id="1.10.3810.10">
    <property type="entry name" value="Biosynthetic peptidoglycan transglycosylase-like"/>
    <property type="match status" value="1"/>
</dbReference>
<keyword evidence="4" id="KW-0645">Protease</keyword>
<keyword evidence="11" id="KW-0812">Transmembrane</keyword>
<dbReference type="EC" id="2.4.99.28" evidence="8"/>
<dbReference type="Proteomes" id="UP000252038">
    <property type="component" value="Chromosome"/>
</dbReference>
<sequence length="1041" mass="115632">MIDTSEAKLGLGKGKPFSSIWWVLAGLLIALLGLGVSLLLNEIRTSHFQSSFFGRAGRHATFMMEDGPSKTMRFPSPGGPYDLRMGYTGLPGYLQRLQQRGFVIDAQARQSSDLIKLMDSGVTGPMLPLGLFPPYQEKDQAGLLVRDGFGKAIYQSQYPQRVYENFDSLPRLLVSALLYIENHTLLEEGNAQQNPAIEWSRFGKALADESLHLFRSGYHSAGASTLATQIEKFRHSPGGRTGSPKEKLRQMLSASVRAYRNGDDTTSFRRQLVVQYLNNVPLAARAGFGEISGMGDGMWAWYGRSFDEVNRTLGNENPPSVDEQAIVFKEALSLMISQRGPSAYLNGDMRVLEDMTDSYLRLMARDKVISQELCDAALKVSLRQQKEKVLPVAKSLVERKGANAVRIKLAGMMGIHRLYDLDHTDVSVNSTLDSQLQQAVTDHLMRLRGPDYAKAEGLGDKFLLQQGSPEGVTYSFTLIERTPFGNKVRVQADNFDQPFDINEGTKLDLGSTSKLRTLVTYLEVIADLHQQYSGMSKEDLGKIKSGEHESVLRRWAIDYLRQNDDRSLPAMLAASLERQYSANPGESFFTGGGRHTFENFDKNDNGRTLTLREATQRSVNLVYIRVMRDIVRYYMYPAGYDDTLMGDKEDPRRQEYLQRFADKEGKTFMAGFYHKYHGKSAEQIDALLVEKARRSPKRLAVIFRSLRPAEDQAAMAAFIAKHANPPAKLEPKTVAKLYDELGPDRFNLADRGYLAGVHPLELWMAAYLHAHPDAGWSDMVQASVEQRQEVYQWLFSSKHKSGQDSRIRQIQEADAFRKIHEDWKKMGYPFDSLVPSYATALGASADRPAALAELMGILSNDGVRLPTVYIDKVRFAEGTPYETSLSQAPVRGVRVLPPEIPQLVRQVLSEVVEKGTAHRVAGAFDLKKGEHTLIGGKTGTGDNRFKTFSRGGGLASARVVSRSGAFVFYIGDHYFGTIVAYVAGPKAADYRFTSALPVQVLKVLAPTLLPRLDLAPRDAGQGTGRTAAGVADARVSSNSPL</sequence>
<evidence type="ECO:0000256" key="6">
    <source>
        <dbReference type="ARBA" id="ARBA00022679"/>
    </source>
</evidence>
<dbReference type="SUPFAM" id="SSF53955">
    <property type="entry name" value="Lysozyme-like"/>
    <property type="match status" value="1"/>
</dbReference>
<dbReference type="KEGG" id="chrb:DK843_22010"/>
<comment type="subcellular location">
    <subcellularLocation>
        <location evidence="1">Cell inner membrane</location>
        <topology evidence="1">Single-pass membrane protein</topology>
    </subcellularLocation>
</comment>
<keyword evidence="4" id="KW-0378">Hydrolase</keyword>
<keyword evidence="11" id="KW-0472">Membrane</keyword>
<evidence type="ECO:0000256" key="5">
    <source>
        <dbReference type="ARBA" id="ARBA00022676"/>
    </source>
</evidence>
<keyword evidence="7" id="KW-0511">Multifunctional enzyme</keyword>
<dbReference type="GO" id="GO:0004180">
    <property type="term" value="F:carboxypeptidase activity"/>
    <property type="evidence" value="ECO:0007669"/>
    <property type="project" value="UniProtKB-KW"/>
</dbReference>
<evidence type="ECO:0000256" key="3">
    <source>
        <dbReference type="ARBA" id="ARBA00022645"/>
    </source>
</evidence>
<dbReference type="GO" id="GO:0008955">
    <property type="term" value="F:peptidoglycan glycosyltransferase activity"/>
    <property type="evidence" value="ECO:0007669"/>
    <property type="project" value="UniProtKB-EC"/>
</dbReference>
<dbReference type="RefSeq" id="WP_114074551.1">
    <property type="nucleotide sequence ID" value="NZ_CP029495.1"/>
</dbReference>
<dbReference type="InterPro" id="IPR023346">
    <property type="entry name" value="Lysozyme-like_dom_sf"/>
</dbReference>
<gene>
    <name evidence="13" type="ORF">DK843_22010</name>
</gene>
<dbReference type="GO" id="GO:0030288">
    <property type="term" value="C:outer membrane-bounded periplasmic space"/>
    <property type="evidence" value="ECO:0007669"/>
    <property type="project" value="TreeGrafter"/>
</dbReference>
<dbReference type="AlphaFoldDB" id="A0A344UPB7"/>
<evidence type="ECO:0000256" key="9">
    <source>
        <dbReference type="ARBA" id="ARBA00049902"/>
    </source>
</evidence>
<reference evidence="13 14" key="1">
    <citation type="submission" date="2018-05" db="EMBL/GenBank/DDBJ databases">
        <title>Genome sequencing, assembly and analysis of the novel insecticidal bacterium, Chromobacterium phragmitis.</title>
        <authorList>
            <person name="Sparks M.E."/>
            <person name="Blackburn M.B."/>
            <person name="Gundersen-Rindal D.E."/>
        </authorList>
    </citation>
    <scope>NUCLEOTIDE SEQUENCE [LARGE SCALE GENOMIC DNA]</scope>
    <source>
        <strain evidence="13">IIBBL 274-1</strain>
    </source>
</reference>
<evidence type="ECO:0000313" key="13">
    <source>
        <dbReference type="EMBL" id="AXE37115.1"/>
    </source>
</evidence>
<keyword evidence="3" id="KW-0121">Carboxypeptidase</keyword>
<dbReference type="Pfam" id="PF00912">
    <property type="entry name" value="Transgly"/>
    <property type="match status" value="1"/>
</dbReference>
<feature type="transmembrane region" description="Helical" evidence="11">
    <location>
        <begin position="20"/>
        <end position="40"/>
    </location>
</feature>
<dbReference type="InterPro" id="IPR001264">
    <property type="entry name" value="Glyco_trans_51"/>
</dbReference>
<accession>A0A344UPB7</accession>
<keyword evidence="5" id="KW-0328">Glycosyltransferase</keyword>
<name>A0A344UPB7_9NEIS</name>
<evidence type="ECO:0000256" key="7">
    <source>
        <dbReference type="ARBA" id="ARBA00023268"/>
    </source>
</evidence>
<evidence type="ECO:0000256" key="2">
    <source>
        <dbReference type="ARBA" id="ARBA00004752"/>
    </source>
</evidence>
<evidence type="ECO:0000256" key="1">
    <source>
        <dbReference type="ARBA" id="ARBA00004377"/>
    </source>
</evidence>
<feature type="domain" description="Glycosyl transferase family 51" evidence="12">
    <location>
        <begin position="154"/>
        <end position="344"/>
    </location>
</feature>
<dbReference type="PANTHER" id="PTHR32282:SF24">
    <property type="entry name" value="GLYCOSYL TRANSFERASE FAMILY 51 DOMAIN-CONTAINING PROTEIN"/>
    <property type="match status" value="1"/>
</dbReference>
<dbReference type="InterPro" id="IPR050396">
    <property type="entry name" value="Glycosyltr_51/Transpeptidase"/>
</dbReference>
<evidence type="ECO:0000256" key="10">
    <source>
        <dbReference type="SAM" id="MobiDB-lite"/>
    </source>
</evidence>
<evidence type="ECO:0000259" key="12">
    <source>
        <dbReference type="Pfam" id="PF00912"/>
    </source>
</evidence>
<dbReference type="SUPFAM" id="SSF56601">
    <property type="entry name" value="beta-lactamase/transpeptidase-like"/>
    <property type="match status" value="1"/>
</dbReference>
<dbReference type="GO" id="GO:0006508">
    <property type="term" value="P:proteolysis"/>
    <property type="evidence" value="ECO:0007669"/>
    <property type="project" value="UniProtKB-KW"/>
</dbReference>
<feature type="region of interest" description="Disordered" evidence="10">
    <location>
        <begin position="1020"/>
        <end position="1041"/>
    </location>
</feature>
<comment type="catalytic activity">
    <reaction evidence="9">
        <text>[GlcNAc-(1-&gt;4)-Mur2Ac(oyl-L-Ala-gamma-D-Glu-L-Lys-D-Ala-D-Ala)](n)-di-trans,octa-cis-undecaprenyl diphosphate + beta-D-GlcNAc-(1-&gt;4)-Mur2Ac(oyl-L-Ala-gamma-D-Glu-L-Lys-D-Ala-D-Ala)-di-trans,octa-cis-undecaprenyl diphosphate = [GlcNAc-(1-&gt;4)-Mur2Ac(oyl-L-Ala-gamma-D-Glu-L-Lys-D-Ala-D-Ala)](n+1)-di-trans,octa-cis-undecaprenyl diphosphate + di-trans,octa-cis-undecaprenyl diphosphate + H(+)</text>
        <dbReference type="Rhea" id="RHEA:23708"/>
        <dbReference type="Rhea" id="RHEA-COMP:9602"/>
        <dbReference type="Rhea" id="RHEA-COMP:9603"/>
        <dbReference type="ChEBI" id="CHEBI:15378"/>
        <dbReference type="ChEBI" id="CHEBI:58405"/>
        <dbReference type="ChEBI" id="CHEBI:60033"/>
        <dbReference type="ChEBI" id="CHEBI:78435"/>
        <dbReference type="EC" id="2.4.99.28"/>
    </reaction>
</comment>
<protein>
    <recommendedName>
        <fullName evidence="8">peptidoglycan glycosyltransferase</fullName>
        <ecNumber evidence="8">2.4.99.28</ecNumber>
    </recommendedName>
</protein>
<keyword evidence="6 13" id="KW-0808">Transferase</keyword>
<dbReference type="InterPro" id="IPR036950">
    <property type="entry name" value="PBP_transglycosylase"/>
</dbReference>